<name>A0AAV5IEB6_9ROSI</name>
<keyword evidence="1" id="KW-0472">Membrane</keyword>
<accession>A0AAV5IEB6</accession>
<keyword evidence="1" id="KW-1133">Transmembrane helix</keyword>
<dbReference type="Proteomes" id="UP001054252">
    <property type="component" value="Unassembled WGS sequence"/>
</dbReference>
<reference evidence="2 3" key="1">
    <citation type="journal article" date="2021" name="Commun. Biol.">
        <title>The genome of Shorea leprosula (Dipterocarpaceae) highlights the ecological relevance of drought in aseasonal tropical rainforests.</title>
        <authorList>
            <person name="Ng K.K.S."/>
            <person name="Kobayashi M.J."/>
            <person name="Fawcett J.A."/>
            <person name="Hatakeyama M."/>
            <person name="Paape T."/>
            <person name="Ng C.H."/>
            <person name="Ang C.C."/>
            <person name="Tnah L.H."/>
            <person name="Lee C.T."/>
            <person name="Nishiyama T."/>
            <person name="Sese J."/>
            <person name="O'Brien M.J."/>
            <person name="Copetti D."/>
            <person name="Mohd Noor M.I."/>
            <person name="Ong R.C."/>
            <person name="Putra M."/>
            <person name="Sireger I.Z."/>
            <person name="Indrioko S."/>
            <person name="Kosugi Y."/>
            <person name="Izuno A."/>
            <person name="Isagi Y."/>
            <person name="Lee S.L."/>
            <person name="Shimizu K.K."/>
        </authorList>
    </citation>
    <scope>NUCLEOTIDE SEQUENCE [LARGE SCALE GENOMIC DNA]</scope>
    <source>
        <strain evidence="2">214</strain>
    </source>
</reference>
<dbReference type="EMBL" id="BPVZ01000009">
    <property type="protein sequence ID" value="GKU95999.1"/>
    <property type="molecule type" value="Genomic_DNA"/>
</dbReference>
<evidence type="ECO:0000313" key="3">
    <source>
        <dbReference type="Proteomes" id="UP001054252"/>
    </source>
</evidence>
<proteinExistence type="predicted"/>
<sequence length="38" mass="4029">MPSDLELGLKETGKALFLLHILLPYTVATLAGSLSTVD</sequence>
<dbReference type="AlphaFoldDB" id="A0AAV5IEB6"/>
<keyword evidence="1" id="KW-0812">Transmembrane</keyword>
<protein>
    <submittedName>
        <fullName evidence="2">Uncharacterized protein</fullName>
    </submittedName>
</protein>
<gene>
    <name evidence="2" type="ORF">SLEP1_g9282</name>
</gene>
<feature type="transmembrane region" description="Helical" evidence="1">
    <location>
        <begin position="15"/>
        <end position="37"/>
    </location>
</feature>
<organism evidence="2 3">
    <name type="scientific">Rubroshorea leprosula</name>
    <dbReference type="NCBI Taxonomy" id="152421"/>
    <lineage>
        <taxon>Eukaryota</taxon>
        <taxon>Viridiplantae</taxon>
        <taxon>Streptophyta</taxon>
        <taxon>Embryophyta</taxon>
        <taxon>Tracheophyta</taxon>
        <taxon>Spermatophyta</taxon>
        <taxon>Magnoliopsida</taxon>
        <taxon>eudicotyledons</taxon>
        <taxon>Gunneridae</taxon>
        <taxon>Pentapetalae</taxon>
        <taxon>rosids</taxon>
        <taxon>malvids</taxon>
        <taxon>Malvales</taxon>
        <taxon>Dipterocarpaceae</taxon>
        <taxon>Rubroshorea</taxon>
    </lineage>
</organism>
<comment type="caution">
    <text evidence="2">The sequence shown here is derived from an EMBL/GenBank/DDBJ whole genome shotgun (WGS) entry which is preliminary data.</text>
</comment>
<keyword evidence="3" id="KW-1185">Reference proteome</keyword>
<evidence type="ECO:0000256" key="1">
    <source>
        <dbReference type="SAM" id="Phobius"/>
    </source>
</evidence>
<evidence type="ECO:0000313" key="2">
    <source>
        <dbReference type="EMBL" id="GKU95999.1"/>
    </source>
</evidence>